<keyword evidence="2" id="KW-1185">Reference proteome</keyword>
<dbReference type="RefSeq" id="WP_011714128.1">
    <property type="nucleotide sequence ID" value="NC_008576.1"/>
</dbReference>
<dbReference type="Proteomes" id="UP000002586">
    <property type="component" value="Chromosome"/>
</dbReference>
<dbReference type="HOGENOM" id="CLU_2683479_0_0_5"/>
<dbReference type="EMBL" id="CP000471">
    <property type="protein sequence ID" value="ABK45009.1"/>
    <property type="molecule type" value="Genomic_DNA"/>
</dbReference>
<reference evidence="2" key="1">
    <citation type="journal article" date="2009" name="Appl. Environ. Microbiol.">
        <title>Complete genome sequence of the chemolithoautotrophic marine magnetotactic coccus strain MC-1.</title>
        <authorList>
            <person name="Schubbe S."/>
            <person name="Williams T.J."/>
            <person name="Xie G."/>
            <person name="Kiss H.E."/>
            <person name="Brettin T.S."/>
            <person name="Martinez D."/>
            <person name="Ross C.A."/>
            <person name="Schuler D."/>
            <person name="Cox B.L."/>
            <person name="Nealson K.H."/>
            <person name="Bazylinski D.A."/>
        </authorList>
    </citation>
    <scope>NUCLEOTIDE SEQUENCE [LARGE SCALE GENOMIC DNA]</scope>
    <source>
        <strain evidence="2">ATCC BAA-1437 / JCM 17883 / MC-1</strain>
    </source>
</reference>
<proteinExistence type="predicted"/>
<name>A0LAL6_MAGMM</name>
<reference evidence="1 2" key="2">
    <citation type="journal article" date="2012" name="Int. J. Syst. Evol. Microbiol.">
        <title>Magnetococcus marinus gen. nov., sp. nov., a marine, magnetotactic bacterium that represents a novel lineage (Magnetococcaceae fam. nov.; Magnetococcales ord. nov.) at the base of the Alphaproteobacteria.</title>
        <authorList>
            <person name="Bazylinski D.A."/>
            <person name="Williams T.J."/>
            <person name="Lefevre C.T."/>
            <person name="Berg R.J."/>
            <person name="Zhang C.L."/>
            <person name="Bowser S.S."/>
            <person name="Dean A.J."/>
            <person name="Beveridge T.J."/>
        </authorList>
    </citation>
    <scope>NUCLEOTIDE SEQUENCE [LARGE SCALE GENOMIC DNA]</scope>
    <source>
        <strain evidence="2">ATCC BAA-1437 / JCM 17883 / MC-1</strain>
    </source>
</reference>
<dbReference type="AlphaFoldDB" id="A0LAL6"/>
<sequence>MEPFKERFNAPLVRAMAAHLQRVMPGFDGPRFCHIALQGLDALELKARSRQITRALVATLPASFSPCLTFLCRI</sequence>
<accession>A0LAL6</accession>
<protein>
    <submittedName>
        <fullName evidence="1">Uncharacterized protein</fullName>
    </submittedName>
</protein>
<gene>
    <name evidence="1" type="ordered locus">Mmc1_2509</name>
</gene>
<evidence type="ECO:0000313" key="1">
    <source>
        <dbReference type="EMBL" id="ABK45009.1"/>
    </source>
</evidence>
<evidence type="ECO:0000313" key="2">
    <source>
        <dbReference type="Proteomes" id="UP000002586"/>
    </source>
</evidence>
<dbReference type="STRING" id="156889.Mmc1_2509"/>
<dbReference type="KEGG" id="mgm:Mmc1_2509"/>
<organism evidence="1 2">
    <name type="scientific">Magnetococcus marinus (strain ATCC BAA-1437 / JCM 17883 / MC-1)</name>
    <dbReference type="NCBI Taxonomy" id="156889"/>
    <lineage>
        <taxon>Bacteria</taxon>
        <taxon>Pseudomonadati</taxon>
        <taxon>Pseudomonadota</taxon>
        <taxon>Magnetococcia</taxon>
        <taxon>Magnetococcales</taxon>
        <taxon>Magnetococcaceae</taxon>
        <taxon>Magnetococcus</taxon>
    </lineage>
</organism>